<sequence>MNTDLSMQVMAMNSAQVQNSTQIAVFKKNHELQSQLLVDMLQSAMPPAPAGQGLQVNKQA</sequence>
<reference evidence="1" key="1">
    <citation type="submission" date="2023-03" db="EMBL/GenBank/DDBJ databases">
        <title>Andean soil-derived lignocellulolytic bacterial consortium as a source of novel taxa and putative plastic-active enzymes.</title>
        <authorList>
            <person name="Diaz-Garcia L."/>
            <person name="Chuvochina M."/>
            <person name="Feuerriegel G."/>
            <person name="Bunk B."/>
            <person name="Sproer C."/>
            <person name="Streit W.R."/>
            <person name="Rodriguez L.M."/>
            <person name="Overmann J."/>
            <person name="Jimenez D.J."/>
        </authorList>
    </citation>
    <scope>NUCLEOTIDE SEQUENCE</scope>
    <source>
        <strain evidence="1">MAG 4196</strain>
    </source>
</reference>
<name>A0AAJ5VV52_9HYPH</name>
<dbReference type="Proteomes" id="UP001217476">
    <property type="component" value="Chromosome"/>
</dbReference>
<dbReference type="EMBL" id="CP119312">
    <property type="protein sequence ID" value="WEK04485.1"/>
    <property type="molecule type" value="Genomic_DNA"/>
</dbReference>
<evidence type="ECO:0000313" key="2">
    <source>
        <dbReference type="Proteomes" id="UP001217476"/>
    </source>
</evidence>
<organism evidence="1 2">
    <name type="scientific">Candidatus Devosia phytovorans</name>
    <dbReference type="NCBI Taxonomy" id="3121372"/>
    <lineage>
        <taxon>Bacteria</taxon>
        <taxon>Pseudomonadati</taxon>
        <taxon>Pseudomonadota</taxon>
        <taxon>Alphaproteobacteria</taxon>
        <taxon>Hyphomicrobiales</taxon>
        <taxon>Devosiaceae</taxon>
        <taxon>Devosia</taxon>
    </lineage>
</organism>
<gene>
    <name evidence="1" type="ORF">P0Y65_20295</name>
</gene>
<evidence type="ECO:0000313" key="1">
    <source>
        <dbReference type="EMBL" id="WEK04485.1"/>
    </source>
</evidence>
<accession>A0AAJ5VV52</accession>
<dbReference type="AlphaFoldDB" id="A0AAJ5VV52"/>
<evidence type="ECO:0008006" key="3">
    <source>
        <dbReference type="Google" id="ProtNLM"/>
    </source>
</evidence>
<proteinExistence type="predicted"/>
<protein>
    <recommendedName>
        <fullName evidence="3">Motility protein</fullName>
    </recommendedName>
</protein>